<sequence length="181" mass="21238">MNPKNILEIKDQIRKNNIIMSFIGPFSQGIIEEIGRALREYIKNDKNHNTSSNNIFSVFIEQSQNIKNYERILSKKEINHVFLESIILIGKNEQNYFISSGNIVKKEDIENLKERIDEINSLSKDEIKLLYKKRLRENFKSKTGGAGLGFLEMAKRASNKFEYDFIKLDNNYYYFILVITV</sequence>
<name>A0A1M4WV53_MARH1</name>
<reference evidence="1" key="1">
    <citation type="submission" date="2016-11" db="EMBL/GenBank/DDBJ databases">
        <authorList>
            <person name="Varghese N."/>
            <person name="Submissions S."/>
        </authorList>
    </citation>
    <scope>NUCLEOTIDE SEQUENCE [LARGE SCALE GENOMIC DNA]</scope>
    <source>
        <strain evidence="1">DSM 16785</strain>
    </source>
</reference>
<comment type="caution">
    <text evidence="1">The sequence shown here is derived from an EMBL/GenBank/DDBJ whole genome shotgun (WGS) entry which is preliminary data.</text>
</comment>
<keyword evidence="2" id="KW-1185">Reference proteome</keyword>
<dbReference type="InterPro" id="IPR046239">
    <property type="entry name" value="DUF6272"/>
</dbReference>
<dbReference type="STRING" id="1122195.SAMN02745164_01264"/>
<dbReference type="RefSeq" id="WP_072864608.1">
    <property type="nucleotide sequence ID" value="NZ_FQUI01000018.1"/>
</dbReference>
<dbReference type="NCBIfam" id="NF038262">
    <property type="entry name" value="SiaB_fam_kinase"/>
    <property type="match status" value="1"/>
</dbReference>
<protein>
    <submittedName>
        <fullName evidence="1">Uncharacterized protein</fullName>
    </submittedName>
</protein>
<organism evidence="1 2">
    <name type="scientific">Marinitoga hydrogenitolerans (strain DSM 16785 / JCM 12826 / AT1271)</name>
    <dbReference type="NCBI Taxonomy" id="1122195"/>
    <lineage>
        <taxon>Bacteria</taxon>
        <taxon>Thermotogati</taxon>
        <taxon>Thermotogota</taxon>
        <taxon>Thermotogae</taxon>
        <taxon>Petrotogales</taxon>
        <taxon>Petrotogaceae</taxon>
        <taxon>Marinitoga</taxon>
    </lineage>
</organism>
<dbReference type="AlphaFoldDB" id="A0A1M4WV53"/>
<dbReference type="Pfam" id="PF19788">
    <property type="entry name" value="DUF6272"/>
    <property type="match status" value="1"/>
</dbReference>
<dbReference type="Proteomes" id="UP000184334">
    <property type="component" value="Unassembled WGS sequence"/>
</dbReference>
<dbReference type="OrthoDB" id="5365713at2"/>
<evidence type="ECO:0000313" key="2">
    <source>
        <dbReference type="Proteomes" id="UP000184334"/>
    </source>
</evidence>
<accession>A0A1M4WV53</accession>
<dbReference type="EMBL" id="FQUI01000018">
    <property type="protein sequence ID" value="SHE84842.1"/>
    <property type="molecule type" value="Genomic_DNA"/>
</dbReference>
<evidence type="ECO:0000313" key="1">
    <source>
        <dbReference type="EMBL" id="SHE84842.1"/>
    </source>
</evidence>
<gene>
    <name evidence="1" type="ORF">SAMN02745164_01264</name>
</gene>
<proteinExistence type="predicted"/>